<organism evidence="3 4">
    <name type="scientific">Fusarium irregulare</name>
    <dbReference type="NCBI Taxonomy" id="2494466"/>
    <lineage>
        <taxon>Eukaryota</taxon>
        <taxon>Fungi</taxon>
        <taxon>Dikarya</taxon>
        <taxon>Ascomycota</taxon>
        <taxon>Pezizomycotina</taxon>
        <taxon>Sordariomycetes</taxon>
        <taxon>Hypocreomycetidae</taxon>
        <taxon>Hypocreales</taxon>
        <taxon>Nectriaceae</taxon>
        <taxon>Fusarium</taxon>
        <taxon>Fusarium incarnatum-equiseti species complex</taxon>
    </lineage>
</organism>
<evidence type="ECO:0000313" key="4">
    <source>
        <dbReference type="Proteomes" id="UP001152130"/>
    </source>
</evidence>
<protein>
    <recommendedName>
        <fullName evidence="2">CCHC-type domain-containing protein</fullName>
    </recommendedName>
</protein>
<dbReference type="SMART" id="SM00343">
    <property type="entry name" value="ZnF_C2HC"/>
    <property type="match status" value="1"/>
</dbReference>
<sequence length="90" mass="9562">MSDQDTAMGNNAPIDHAFAAFLASKEATLQNQESTLPAKRSAPDIAQTRETVQPKKPHTGCYACGQPGHVKANCPRVKAEQQATQAEGAQ</sequence>
<evidence type="ECO:0000259" key="2">
    <source>
        <dbReference type="PROSITE" id="PS50158"/>
    </source>
</evidence>
<dbReference type="OrthoDB" id="9398000at2759"/>
<dbReference type="PROSITE" id="PS50158">
    <property type="entry name" value="ZF_CCHC"/>
    <property type="match status" value="1"/>
</dbReference>
<gene>
    <name evidence="3" type="ORF">NW766_001453</name>
</gene>
<dbReference type="GO" id="GO:0008270">
    <property type="term" value="F:zinc ion binding"/>
    <property type="evidence" value="ECO:0007669"/>
    <property type="project" value="UniProtKB-KW"/>
</dbReference>
<dbReference type="AlphaFoldDB" id="A0A9W8PYP2"/>
<dbReference type="Pfam" id="PF00098">
    <property type="entry name" value="zf-CCHC"/>
    <property type="match status" value="1"/>
</dbReference>
<reference evidence="3" key="1">
    <citation type="submission" date="2022-10" db="EMBL/GenBank/DDBJ databases">
        <title>Fusarium specimens isolated from Avocado Roots.</title>
        <authorList>
            <person name="Stajich J."/>
            <person name="Roper C."/>
            <person name="Heimlech-Rivalta G."/>
        </authorList>
    </citation>
    <scope>NUCLEOTIDE SEQUENCE</scope>
    <source>
        <strain evidence="3">CF00143</strain>
    </source>
</reference>
<dbReference type="SUPFAM" id="SSF57756">
    <property type="entry name" value="Retrovirus zinc finger-like domains"/>
    <property type="match status" value="1"/>
</dbReference>
<feature type="domain" description="CCHC-type" evidence="2">
    <location>
        <begin position="61"/>
        <end position="76"/>
    </location>
</feature>
<proteinExistence type="predicted"/>
<dbReference type="EMBL" id="JAPDHF010000002">
    <property type="protein sequence ID" value="KAJ4022418.1"/>
    <property type="molecule type" value="Genomic_DNA"/>
</dbReference>
<keyword evidence="4" id="KW-1185">Reference proteome</keyword>
<keyword evidence="1" id="KW-0863">Zinc-finger</keyword>
<keyword evidence="1" id="KW-0862">Zinc</keyword>
<dbReference type="GO" id="GO:0003676">
    <property type="term" value="F:nucleic acid binding"/>
    <property type="evidence" value="ECO:0007669"/>
    <property type="project" value="InterPro"/>
</dbReference>
<evidence type="ECO:0000313" key="3">
    <source>
        <dbReference type="EMBL" id="KAJ4022418.1"/>
    </source>
</evidence>
<name>A0A9W8PYP2_9HYPO</name>
<dbReference type="InterPro" id="IPR036875">
    <property type="entry name" value="Znf_CCHC_sf"/>
</dbReference>
<keyword evidence="1" id="KW-0479">Metal-binding</keyword>
<dbReference type="Gene3D" id="4.10.60.10">
    <property type="entry name" value="Zinc finger, CCHC-type"/>
    <property type="match status" value="1"/>
</dbReference>
<comment type="caution">
    <text evidence="3">The sequence shown here is derived from an EMBL/GenBank/DDBJ whole genome shotgun (WGS) entry which is preliminary data.</text>
</comment>
<accession>A0A9W8PYP2</accession>
<dbReference type="Proteomes" id="UP001152130">
    <property type="component" value="Unassembled WGS sequence"/>
</dbReference>
<evidence type="ECO:0000256" key="1">
    <source>
        <dbReference type="PROSITE-ProRule" id="PRU00047"/>
    </source>
</evidence>
<dbReference type="InterPro" id="IPR001878">
    <property type="entry name" value="Znf_CCHC"/>
</dbReference>